<keyword evidence="2" id="KW-0472">Membrane</keyword>
<dbReference type="SUPFAM" id="SSF47576">
    <property type="entry name" value="Calponin-homology domain, CH-domain"/>
    <property type="match status" value="1"/>
</dbReference>
<keyword evidence="2" id="KW-0812">Transmembrane</keyword>
<dbReference type="Proteomes" id="UP000694941">
    <property type="component" value="Unplaced"/>
</dbReference>
<keyword evidence="4" id="KW-1185">Reference proteome</keyword>
<dbReference type="RefSeq" id="XP_022238752.1">
    <property type="nucleotide sequence ID" value="XM_022383044.1"/>
</dbReference>
<sequence>MEKNLQTSSSVILENNLQSDFLKTTPCFQKYSVKVDKGFKEGCDKCRQGLSESCLCQRIDGETQSHKKIVHSNYMIKVDYKHSWTRSHSEDSKNDTKANGKKEFENHHSKPRLNGPHVLLDFKKQSSLFTEPVIPSLSIKRRLNSAKEEQELIDQLRRLIENILKVTLPDDLGGALRDGILLCQLMNQLYPHSLVSIHVPSALVPRLPVTKRRLNVENFLKSCEKTGVPKADLFKWEEVVMQEQVAKVAHTVQVLLSLSKVTLQTDLYGGSDVFLSYLLVGLFVGTCLMILLCPPPP</sequence>
<proteinExistence type="predicted"/>
<name>A0ABM1S547_LIMPO</name>
<dbReference type="Pfam" id="PF00307">
    <property type="entry name" value="CH"/>
    <property type="match status" value="1"/>
</dbReference>
<dbReference type="SMART" id="SM00033">
    <property type="entry name" value="CH"/>
    <property type="match status" value="1"/>
</dbReference>
<dbReference type="PANTHER" id="PTHR47385">
    <property type="entry name" value="CALPONIN"/>
    <property type="match status" value="1"/>
</dbReference>
<feature type="compositionally biased region" description="Basic and acidic residues" evidence="1">
    <location>
        <begin position="85"/>
        <end position="108"/>
    </location>
</feature>
<reference evidence="5" key="1">
    <citation type="submission" date="2025-08" db="UniProtKB">
        <authorList>
            <consortium name="RefSeq"/>
        </authorList>
    </citation>
    <scope>IDENTIFICATION</scope>
    <source>
        <tissue evidence="5">Muscle</tissue>
    </source>
</reference>
<protein>
    <submittedName>
        <fullName evidence="5">Leucine-rich repeat and calponin homology domain-containing protein 1-like</fullName>
    </submittedName>
</protein>
<evidence type="ECO:0000313" key="4">
    <source>
        <dbReference type="Proteomes" id="UP000694941"/>
    </source>
</evidence>
<dbReference type="InterPro" id="IPR036872">
    <property type="entry name" value="CH_dom_sf"/>
</dbReference>
<feature type="transmembrane region" description="Helical" evidence="2">
    <location>
        <begin position="274"/>
        <end position="293"/>
    </location>
</feature>
<feature type="region of interest" description="Disordered" evidence="1">
    <location>
        <begin position="85"/>
        <end position="116"/>
    </location>
</feature>
<dbReference type="InterPro" id="IPR050606">
    <property type="entry name" value="Calponin-like"/>
</dbReference>
<keyword evidence="2" id="KW-1133">Transmembrane helix</keyword>
<feature type="domain" description="Calponin-homology (CH)" evidence="3">
    <location>
        <begin position="146"/>
        <end position="259"/>
    </location>
</feature>
<gene>
    <name evidence="5" type="primary">LOC106457210</name>
</gene>
<dbReference type="Gene3D" id="1.10.418.10">
    <property type="entry name" value="Calponin-like domain"/>
    <property type="match status" value="1"/>
</dbReference>
<evidence type="ECO:0000313" key="5">
    <source>
        <dbReference type="RefSeq" id="XP_022238752.1"/>
    </source>
</evidence>
<evidence type="ECO:0000256" key="2">
    <source>
        <dbReference type="SAM" id="Phobius"/>
    </source>
</evidence>
<evidence type="ECO:0000256" key="1">
    <source>
        <dbReference type="SAM" id="MobiDB-lite"/>
    </source>
</evidence>
<evidence type="ECO:0000259" key="3">
    <source>
        <dbReference type="PROSITE" id="PS50021"/>
    </source>
</evidence>
<dbReference type="PANTHER" id="PTHR47385:SF14">
    <property type="entry name" value="TRANSGELIN"/>
    <property type="match status" value="1"/>
</dbReference>
<organism evidence="4 5">
    <name type="scientific">Limulus polyphemus</name>
    <name type="common">Atlantic horseshoe crab</name>
    <dbReference type="NCBI Taxonomy" id="6850"/>
    <lineage>
        <taxon>Eukaryota</taxon>
        <taxon>Metazoa</taxon>
        <taxon>Ecdysozoa</taxon>
        <taxon>Arthropoda</taxon>
        <taxon>Chelicerata</taxon>
        <taxon>Merostomata</taxon>
        <taxon>Xiphosura</taxon>
        <taxon>Limulidae</taxon>
        <taxon>Limulus</taxon>
    </lineage>
</organism>
<dbReference type="InterPro" id="IPR001715">
    <property type="entry name" value="CH_dom"/>
</dbReference>
<accession>A0ABM1S547</accession>
<dbReference type="GeneID" id="106457210"/>
<dbReference type="PROSITE" id="PS50021">
    <property type="entry name" value="CH"/>
    <property type="match status" value="1"/>
</dbReference>